<dbReference type="GO" id="GO:0034605">
    <property type="term" value="P:cellular response to heat"/>
    <property type="evidence" value="ECO:0007669"/>
    <property type="project" value="TreeGrafter"/>
</dbReference>
<proteinExistence type="inferred from homology"/>
<feature type="transmembrane region" description="Helical" evidence="7">
    <location>
        <begin position="218"/>
        <end position="239"/>
    </location>
</feature>
<dbReference type="SUPFAM" id="SSF49764">
    <property type="entry name" value="HSP20-like chaperones"/>
    <property type="match status" value="1"/>
</dbReference>
<evidence type="ECO:0000256" key="4">
    <source>
        <dbReference type="PROSITE-ProRule" id="PRU00285"/>
    </source>
</evidence>
<dbReference type="AlphaFoldDB" id="A0A6I9U5P8"/>
<dbReference type="KEGG" id="sind:105174197"/>
<comment type="similarity">
    <text evidence="4 5">Belongs to the small heat shock protein (HSP20) family.</text>
</comment>
<feature type="region of interest" description="Disordered" evidence="6">
    <location>
        <begin position="148"/>
        <end position="196"/>
    </location>
</feature>
<name>A0A6I9U5P8_SESIN</name>
<comment type="subcellular location">
    <subcellularLocation>
        <location evidence="1">Cell membrane</location>
        <topology evidence="1">Single-pass membrane protein</topology>
    </subcellularLocation>
</comment>
<feature type="compositionally biased region" description="Basic and acidic residues" evidence="6">
    <location>
        <begin position="164"/>
        <end position="176"/>
    </location>
</feature>
<dbReference type="PANTHER" id="PTHR43670">
    <property type="entry name" value="HEAT SHOCK PROTEIN 26"/>
    <property type="match status" value="1"/>
</dbReference>
<evidence type="ECO:0000256" key="2">
    <source>
        <dbReference type="ARBA" id="ARBA00022475"/>
    </source>
</evidence>
<keyword evidence="7" id="KW-0812">Transmembrane</keyword>
<dbReference type="FunCoup" id="A0A6I9U5P8">
    <property type="interactions" value="1"/>
</dbReference>
<evidence type="ECO:0000259" key="8">
    <source>
        <dbReference type="PROSITE" id="PS01031"/>
    </source>
</evidence>
<keyword evidence="10" id="KW-0346">Stress response</keyword>
<sequence>MMQIQKKPIGTSYVDLSQLPIYMNSRKTYLHQPPHPDNISSSAVASRVSTMAGKGDHALAHEEFEPLCKWQRSEDLDVLEIHLQEFNKEQLKVQISNHGVLKISGERPLDASRKSKFYKEIQISSNCDTSAIRAKFVNGFLYITMPKRKPAVPPKTGNGSPEAAKTDQTPKHEPAKDQSPAPRPSGGGAKAQTQAPAESSAAACEFQGRAGKTPCLRLAKVAVALAVTAAAVSYFVYLFKSRVAEDDDWII</sequence>
<reference evidence="10" key="1">
    <citation type="submission" date="2025-08" db="UniProtKB">
        <authorList>
            <consortium name="RefSeq"/>
        </authorList>
    </citation>
    <scope>IDENTIFICATION</scope>
</reference>
<accession>A0A6I9U5P8</accession>
<keyword evidence="7" id="KW-1133">Transmembrane helix</keyword>
<evidence type="ECO:0000313" key="9">
    <source>
        <dbReference type="Proteomes" id="UP000504604"/>
    </source>
</evidence>
<dbReference type="GO" id="GO:0006952">
    <property type="term" value="P:defense response"/>
    <property type="evidence" value="ECO:0007669"/>
    <property type="project" value="UniProtKB-KW"/>
</dbReference>
<dbReference type="Proteomes" id="UP000504604">
    <property type="component" value="Linkage group LG11"/>
</dbReference>
<dbReference type="GO" id="GO:0005886">
    <property type="term" value="C:plasma membrane"/>
    <property type="evidence" value="ECO:0007669"/>
    <property type="project" value="UniProtKB-SubCell"/>
</dbReference>
<dbReference type="PROSITE" id="PS01031">
    <property type="entry name" value="SHSP"/>
    <property type="match status" value="1"/>
</dbReference>
<keyword evidence="2" id="KW-1003">Cell membrane</keyword>
<dbReference type="Gene3D" id="2.60.40.790">
    <property type="match status" value="1"/>
</dbReference>
<organism evidence="9 10">
    <name type="scientific">Sesamum indicum</name>
    <name type="common">Oriental sesame</name>
    <name type="synonym">Sesamum orientale</name>
    <dbReference type="NCBI Taxonomy" id="4182"/>
    <lineage>
        <taxon>Eukaryota</taxon>
        <taxon>Viridiplantae</taxon>
        <taxon>Streptophyta</taxon>
        <taxon>Embryophyta</taxon>
        <taxon>Tracheophyta</taxon>
        <taxon>Spermatophyta</taxon>
        <taxon>Magnoliopsida</taxon>
        <taxon>eudicotyledons</taxon>
        <taxon>Gunneridae</taxon>
        <taxon>Pentapetalae</taxon>
        <taxon>asterids</taxon>
        <taxon>lamiids</taxon>
        <taxon>Lamiales</taxon>
        <taxon>Pedaliaceae</taxon>
        <taxon>Sesamum</taxon>
    </lineage>
</organism>
<keyword evidence="9" id="KW-1185">Reference proteome</keyword>
<dbReference type="Pfam" id="PF00011">
    <property type="entry name" value="HSP20"/>
    <property type="match status" value="1"/>
</dbReference>
<evidence type="ECO:0000256" key="3">
    <source>
        <dbReference type="ARBA" id="ARBA00022821"/>
    </source>
</evidence>
<evidence type="ECO:0000313" key="10">
    <source>
        <dbReference type="RefSeq" id="XP_011094526.2"/>
    </source>
</evidence>
<evidence type="ECO:0000256" key="5">
    <source>
        <dbReference type="RuleBase" id="RU003616"/>
    </source>
</evidence>
<dbReference type="InterPro" id="IPR008978">
    <property type="entry name" value="HSP20-like_chaperone"/>
</dbReference>
<evidence type="ECO:0000256" key="7">
    <source>
        <dbReference type="SAM" id="Phobius"/>
    </source>
</evidence>
<dbReference type="CDD" id="cd06464">
    <property type="entry name" value="ACD_sHsps-like"/>
    <property type="match status" value="1"/>
</dbReference>
<dbReference type="PANTHER" id="PTHR43670:SF114">
    <property type="entry name" value="OS05G0592000 PROTEIN"/>
    <property type="match status" value="1"/>
</dbReference>
<evidence type="ECO:0000256" key="1">
    <source>
        <dbReference type="ARBA" id="ARBA00004162"/>
    </source>
</evidence>
<dbReference type="GeneID" id="105174197"/>
<protein>
    <submittedName>
        <fullName evidence="10">18.0 kDa class I heat shock protein</fullName>
    </submittedName>
</protein>
<gene>
    <name evidence="10" type="primary">LOC105174197</name>
</gene>
<dbReference type="InParanoid" id="A0A6I9U5P8"/>
<dbReference type="InterPro" id="IPR002068">
    <property type="entry name" value="A-crystallin/Hsp20_dom"/>
</dbReference>
<dbReference type="OrthoDB" id="1431247at2759"/>
<keyword evidence="7" id="KW-0472">Membrane</keyword>
<keyword evidence="3" id="KW-0611">Plant defense</keyword>
<feature type="domain" description="SHSP" evidence="8">
    <location>
        <begin position="58"/>
        <end position="162"/>
    </location>
</feature>
<dbReference type="RefSeq" id="XP_011094526.2">
    <property type="nucleotide sequence ID" value="XM_011096224.2"/>
</dbReference>
<evidence type="ECO:0000256" key="6">
    <source>
        <dbReference type="SAM" id="MobiDB-lite"/>
    </source>
</evidence>